<keyword evidence="3" id="KW-1185">Reference proteome</keyword>
<feature type="transmembrane region" description="Helical" evidence="1">
    <location>
        <begin position="77"/>
        <end position="100"/>
    </location>
</feature>
<feature type="transmembrane region" description="Helical" evidence="1">
    <location>
        <begin position="33"/>
        <end position="56"/>
    </location>
</feature>
<dbReference type="Proteomes" id="UP001064971">
    <property type="component" value="Chromosome"/>
</dbReference>
<accession>A0ABN6RCL8</accession>
<sequence>MQDLLRRGGLYGASLSAASALLGLLLMRNGLASVLAGLNFAGTALCCLAGAMVLGTSRTTGAEAAAQNRLGRAAPGIQWPLAPMLVALIAAGVCFGLAWVGRLWS</sequence>
<evidence type="ECO:0000256" key="1">
    <source>
        <dbReference type="SAM" id="Phobius"/>
    </source>
</evidence>
<gene>
    <name evidence="2" type="ORF">DAETH_03430</name>
</gene>
<keyword evidence="1" id="KW-1133">Transmembrane helix</keyword>
<reference evidence="2" key="1">
    <citation type="submission" date="2022-07" db="EMBL/GenBank/DDBJ databases">
        <title>Complete Genome Sequence of the Radioresistant Bacterium Deinococcus aetherius ST0316, Isolated from the Air Dust collected in Lower Stratosphere above Japan.</title>
        <authorList>
            <person name="Satoh K."/>
            <person name="Hagiwara K."/>
            <person name="Katsumata K."/>
            <person name="Kubo A."/>
            <person name="Yokobori S."/>
            <person name="Yamagishi A."/>
            <person name="Oono Y."/>
            <person name="Narumi I."/>
        </authorList>
    </citation>
    <scope>NUCLEOTIDE SEQUENCE</scope>
    <source>
        <strain evidence="2">ST0316</strain>
    </source>
</reference>
<keyword evidence="1" id="KW-0812">Transmembrane</keyword>
<protein>
    <submittedName>
        <fullName evidence="2">Uncharacterized protein</fullName>
    </submittedName>
</protein>
<evidence type="ECO:0000313" key="2">
    <source>
        <dbReference type="EMBL" id="BDP40374.1"/>
    </source>
</evidence>
<dbReference type="EMBL" id="AP026560">
    <property type="protein sequence ID" value="BDP40374.1"/>
    <property type="molecule type" value="Genomic_DNA"/>
</dbReference>
<keyword evidence="1" id="KW-0472">Membrane</keyword>
<proteinExistence type="predicted"/>
<name>A0ABN6RCL8_9DEIO</name>
<feature type="transmembrane region" description="Helical" evidence="1">
    <location>
        <begin position="9"/>
        <end position="27"/>
    </location>
</feature>
<evidence type="ECO:0000313" key="3">
    <source>
        <dbReference type="Proteomes" id="UP001064971"/>
    </source>
</evidence>
<organism evidence="2 3">
    <name type="scientific">Deinococcus aetherius</name>
    <dbReference type="NCBI Taxonomy" id="200252"/>
    <lineage>
        <taxon>Bacteria</taxon>
        <taxon>Thermotogati</taxon>
        <taxon>Deinococcota</taxon>
        <taxon>Deinococci</taxon>
        <taxon>Deinococcales</taxon>
        <taxon>Deinococcaceae</taxon>
        <taxon>Deinococcus</taxon>
    </lineage>
</organism>